<dbReference type="GO" id="GO:0005829">
    <property type="term" value="C:cytosol"/>
    <property type="evidence" value="ECO:0007669"/>
    <property type="project" value="TreeGrafter"/>
</dbReference>
<reference evidence="10" key="1">
    <citation type="submission" date="2018-05" db="EMBL/GenBank/DDBJ databases">
        <authorList>
            <person name="Lanie J.A."/>
            <person name="Ng W.-L."/>
            <person name="Kazmierczak K.M."/>
            <person name="Andrzejewski T.M."/>
            <person name="Davidsen T.M."/>
            <person name="Wayne K.J."/>
            <person name="Tettelin H."/>
            <person name="Glass J.I."/>
            <person name="Rusch D."/>
            <person name="Podicherti R."/>
            <person name="Tsui H.-C.T."/>
            <person name="Winkler M.E."/>
        </authorList>
    </citation>
    <scope>NUCLEOTIDE SEQUENCE</scope>
</reference>
<protein>
    <recommendedName>
        <fullName evidence="3">aspartate carbamoyltransferase</fullName>
        <ecNumber evidence="3">2.1.3.2</ecNumber>
    </recommendedName>
</protein>
<evidence type="ECO:0000256" key="2">
    <source>
        <dbReference type="ARBA" id="ARBA00008896"/>
    </source>
</evidence>
<dbReference type="HAMAP" id="MF_00001">
    <property type="entry name" value="Asp_carb_tr"/>
    <property type="match status" value="1"/>
</dbReference>
<evidence type="ECO:0000256" key="7">
    <source>
        <dbReference type="ARBA" id="ARBA00048859"/>
    </source>
</evidence>
<dbReference type="PRINTS" id="PR00100">
    <property type="entry name" value="AOTCASE"/>
</dbReference>
<dbReference type="UniPathway" id="UPA00070">
    <property type="reaction ID" value="UER00116"/>
</dbReference>
<dbReference type="PROSITE" id="PS00097">
    <property type="entry name" value="CARBAMOYLTRANSFERASE"/>
    <property type="match status" value="1"/>
</dbReference>
<comment type="similarity">
    <text evidence="2">Belongs to the aspartate/ornithine carbamoyltransferase superfamily. ATCase family.</text>
</comment>
<dbReference type="SUPFAM" id="SSF53671">
    <property type="entry name" value="Aspartate/ornithine carbamoyltransferase"/>
    <property type="match status" value="1"/>
</dbReference>
<dbReference type="Pfam" id="PF02729">
    <property type="entry name" value="OTCace_N"/>
    <property type="match status" value="1"/>
</dbReference>
<dbReference type="PANTHER" id="PTHR45753">
    <property type="entry name" value="ORNITHINE CARBAMOYLTRANSFERASE, MITOCHONDRIAL"/>
    <property type="match status" value="1"/>
</dbReference>
<dbReference type="GO" id="GO:0044205">
    <property type="term" value="P:'de novo' UMP biosynthetic process"/>
    <property type="evidence" value="ECO:0007669"/>
    <property type="project" value="UniProtKB-UniPathway"/>
</dbReference>
<dbReference type="Pfam" id="PF00185">
    <property type="entry name" value="OTCace"/>
    <property type="match status" value="1"/>
</dbReference>
<dbReference type="InterPro" id="IPR006131">
    <property type="entry name" value="Asp_carbamoyltransf_Asp/Orn-bd"/>
</dbReference>
<keyword evidence="4" id="KW-0808">Transferase</keyword>
<dbReference type="InterPro" id="IPR002082">
    <property type="entry name" value="Asp_carbamoyltransf"/>
</dbReference>
<dbReference type="InterPro" id="IPR006132">
    <property type="entry name" value="Asp/Orn_carbamoyltranf_P-bd"/>
</dbReference>
<dbReference type="InterPro" id="IPR006130">
    <property type="entry name" value="Asp/Orn_carbamoylTrfase"/>
</dbReference>
<dbReference type="InterPro" id="IPR036901">
    <property type="entry name" value="Asp/Orn_carbamoylTrfase_sf"/>
</dbReference>
<organism evidence="10">
    <name type="scientific">marine metagenome</name>
    <dbReference type="NCBI Taxonomy" id="408172"/>
    <lineage>
        <taxon>unclassified sequences</taxon>
        <taxon>metagenomes</taxon>
        <taxon>ecological metagenomes</taxon>
    </lineage>
</organism>
<dbReference type="EMBL" id="UINC01009451">
    <property type="protein sequence ID" value="SVA42379.1"/>
    <property type="molecule type" value="Genomic_DNA"/>
</dbReference>
<dbReference type="AlphaFoldDB" id="A0A381VQ01"/>
<keyword evidence="5" id="KW-0665">Pyrimidine biosynthesis</keyword>
<comment type="function">
    <text evidence="6">Catalyzes the condensation of carbamoyl phosphate and aspartate to form carbamoyl aspartate and inorganic phosphate, the committed step in the de novo pyrimidine nucleotide biosynthesis pathway.</text>
</comment>
<dbReference type="GO" id="GO:0004070">
    <property type="term" value="F:aspartate carbamoyltransferase activity"/>
    <property type="evidence" value="ECO:0007669"/>
    <property type="project" value="UniProtKB-EC"/>
</dbReference>
<evidence type="ECO:0000256" key="1">
    <source>
        <dbReference type="ARBA" id="ARBA00004852"/>
    </source>
</evidence>
<accession>A0A381VQ01</accession>
<sequence length="308" mass="34404">MKHLLYLKELNQRTISKLLAKAETFLSSNNFPSPQDKNLQGITLANLFLEPSTRTRSSFQIAAKRLGADVLNIDEQHSSRTKGETIIDTIQTLEAMGVNYFVVRHKERGILSKIVANVDSGSHVINGGESIDSHPTQGLLDLLTIKKHKKGFDQIKVAIVGDIKHSRVARSLAEGLVTMAVKKLTLITPEEFEPDMKFYPNAEYNKNLEQGLVNADVVVALRVQRERIERLTETMSPDHYFEKYGLTTKRLEPCNDDVIVMHPGPVNRGVEISDEVADGANSVIREQITNGIAIRMALLSMMQAEVMK</sequence>
<evidence type="ECO:0000256" key="6">
    <source>
        <dbReference type="ARBA" id="ARBA00043884"/>
    </source>
</evidence>
<dbReference type="PRINTS" id="PR00101">
    <property type="entry name" value="ATCASE"/>
</dbReference>
<dbReference type="EC" id="2.1.3.2" evidence="3"/>
<dbReference type="GO" id="GO:0006520">
    <property type="term" value="P:amino acid metabolic process"/>
    <property type="evidence" value="ECO:0007669"/>
    <property type="project" value="InterPro"/>
</dbReference>
<evidence type="ECO:0000256" key="5">
    <source>
        <dbReference type="ARBA" id="ARBA00022975"/>
    </source>
</evidence>
<dbReference type="Gene3D" id="3.40.50.1370">
    <property type="entry name" value="Aspartate/ornithine carbamoyltransferase"/>
    <property type="match status" value="2"/>
</dbReference>
<evidence type="ECO:0000259" key="8">
    <source>
        <dbReference type="Pfam" id="PF00185"/>
    </source>
</evidence>
<proteinExistence type="inferred from homology"/>
<evidence type="ECO:0000259" key="9">
    <source>
        <dbReference type="Pfam" id="PF02729"/>
    </source>
</evidence>
<name>A0A381VQ01_9ZZZZ</name>
<evidence type="ECO:0000313" key="10">
    <source>
        <dbReference type="EMBL" id="SVA42379.1"/>
    </source>
</evidence>
<dbReference type="GO" id="GO:0016597">
    <property type="term" value="F:amino acid binding"/>
    <property type="evidence" value="ECO:0007669"/>
    <property type="project" value="InterPro"/>
</dbReference>
<dbReference type="NCBIfam" id="TIGR00670">
    <property type="entry name" value="asp_carb_tr"/>
    <property type="match status" value="1"/>
</dbReference>
<evidence type="ECO:0000256" key="4">
    <source>
        <dbReference type="ARBA" id="ARBA00022679"/>
    </source>
</evidence>
<dbReference type="GO" id="GO:0006207">
    <property type="term" value="P:'de novo' pyrimidine nucleobase biosynthetic process"/>
    <property type="evidence" value="ECO:0007669"/>
    <property type="project" value="InterPro"/>
</dbReference>
<comment type="pathway">
    <text evidence="1">Pyrimidine metabolism; UMP biosynthesis via de novo pathway; (S)-dihydroorotate from bicarbonate: step 2/3.</text>
</comment>
<feature type="domain" description="Aspartate/ornithine carbamoyltransferase carbamoyl-P binding" evidence="9">
    <location>
        <begin position="2"/>
        <end position="146"/>
    </location>
</feature>
<dbReference type="NCBIfam" id="NF002032">
    <property type="entry name" value="PRK00856.1"/>
    <property type="match status" value="1"/>
</dbReference>
<feature type="domain" description="Aspartate/ornithine carbamoyltransferase Asp/Orn-binding" evidence="8">
    <location>
        <begin position="154"/>
        <end position="301"/>
    </location>
</feature>
<gene>
    <name evidence="10" type="ORF">METZ01_LOCUS95233</name>
</gene>
<dbReference type="PANTHER" id="PTHR45753:SF6">
    <property type="entry name" value="ASPARTATE CARBAMOYLTRANSFERASE"/>
    <property type="match status" value="1"/>
</dbReference>
<comment type="catalytic activity">
    <reaction evidence="7">
        <text>carbamoyl phosphate + L-aspartate = N-carbamoyl-L-aspartate + phosphate + H(+)</text>
        <dbReference type="Rhea" id="RHEA:20013"/>
        <dbReference type="ChEBI" id="CHEBI:15378"/>
        <dbReference type="ChEBI" id="CHEBI:29991"/>
        <dbReference type="ChEBI" id="CHEBI:32814"/>
        <dbReference type="ChEBI" id="CHEBI:43474"/>
        <dbReference type="ChEBI" id="CHEBI:58228"/>
        <dbReference type="EC" id="2.1.3.2"/>
    </reaction>
</comment>
<evidence type="ECO:0000256" key="3">
    <source>
        <dbReference type="ARBA" id="ARBA00013008"/>
    </source>
</evidence>